<evidence type="ECO:0000256" key="8">
    <source>
        <dbReference type="SAM" id="Phobius"/>
    </source>
</evidence>
<proteinExistence type="inferred from homology"/>
<dbReference type="InterPro" id="IPR000620">
    <property type="entry name" value="EamA_dom"/>
</dbReference>
<dbReference type="PANTHER" id="PTHR22911">
    <property type="entry name" value="ACYL-MALONYL CONDENSING ENZYME-RELATED"/>
    <property type="match status" value="1"/>
</dbReference>
<comment type="subcellular location">
    <subcellularLocation>
        <location evidence="1">Cell membrane</location>
        <topology evidence="1">Multi-pass membrane protein</topology>
    </subcellularLocation>
</comment>
<keyword evidence="5 8" id="KW-0812">Transmembrane</keyword>
<dbReference type="Pfam" id="PF00892">
    <property type="entry name" value="EamA"/>
    <property type="match status" value="2"/>
</dbReference>
<feature type="domain" description="EamA" evidence="9">
    <location>
        <begin position="162"/>
        <end position="291"/>
    </location>
</feature>
<evidence type="ECO:0000256" key="4">
    <source>
        <dbReference type="ARBA" id="ARBA00022475"/>
    </source>
</evidence>
<name>A0A1M5MLY5_9GAMM</name>
<feature type="transmembrane region" description="Helical" evidence="8">
    <location>
        <begin position="83"/>
        <end position="101"/>
    </location>
</feature>
<dbReference type="PANTHER" id="PTHR22911:SF137">
    <property type="entry name" value="SOLUTE CARRIER FAMILY 35 MEMBER G2-RELATED"/>
    <property type="match status" value="1"/>
</dbReference>
<gene>
    <name evidence="10" type="ORF">SAMN04488068_1336</name>
</gene>
<keyword evidence="11" id="KW-1185">Reference proteome</keyword>
<keyword evidence="3" id="KW-0813">Transport</keyword>
<dbReference type="GO" id="GO:0005886">
    <property type="term" value="C:plasma membrane"/>
    <property type="evidence" value="ECO:0007669"/>
    <property type="project" value="UniProtKB-SubCell"/>
</dbReference>
<dbReference type="RefSeq" id="WP_072895715.1">
    <property type="nucleotide sequence ID" value="NZ_FQWZ01000003.1"/>
</dbReference>
<evidence type="ECO:0000256" key="5">
    <source>
        <dbReference type="ARBA" id="ARBA00022692"/>
    </source>
</evidence>
<feature type="domain" description="EamA" evidence="9">
    <location>
        <begin position="17"/>
        <end position="153"/>
    </location>
</feature>
<evidence type="ECO:0000313" key="10">
    <source>
        <dbReference type="EMBL" id="SHG78281.1"/>
    </source>
</evidence>
<evidence type="ECO:0000256" key="1">
    <source>
        <dbReference type="ARBA" id="ARBA00004651"/>
    </source>
</evidence>
<dbReference type="InterPro" id="IPR004626">
    <property type="entry name" value="RarD"/>
</dbReference>
<sequence>MSQPDPSSPVLARLDRRGLLAAIGAFAIWGLLPLYLKLLHQAPVFQIMTHRVVWCCLFVFGWLGVRGELGHVTRALADGVTRLRLFASAVMITINWLTYVWAVGNGHVVEASLGYFINPLVSVLLGVLFLSEKLNPRQWIAVALAALGVAWLTWQVGRPPWIALTLAFSFGLYGFVRKTVVVDAVAGLAVETLLILPFALAWLLFEYGRGASVFGVVSWQLDALLVASGLLTAVPLVLFAFGVRRVPLTTIGLLQYMAPTLQLITALLVFKEPFTAVQAVGFGCIWLGLVVYAVDGVWRGRPAPALRVAANAGR</sequence>
<evidence type="ECO:0000256" key="7">
    <source>
        <dbReference type="ARBA" id="ARBA00023136"/>
    </source>
</evidence>
<evidence type="ECO:0000256" key="6">
    <source>
        <dbReference type="ARBA" id="ARBA00022989"/>
    </source>
</evidence>
<dbReference type="EMBL" id="FQWZ01000003">
    <property type="protein sequence ID" value="SHG78281.1"/>
    <property type="molecule type" value="Genomic_DNA"/>
</dbReference>
<feature type="transmembrane region" description="Helical" evidence="8">
    <location>
        <begin position="188"/>
        <end position="205"/>
    </location>
</feature>
<protein>
    <submittedName>
        <fullName evidence="10">Chloramphenicol-sensitive protein RarD</fullName>
    </submittedName>
</protein>
<comment type="similarity">
    <text evidence="2">Belongs to the EamA transporter family.</text>
</comment>
<dbReference type="AlphaFoldDB" id="A0A1M5MLY5"/>
<organism evidence="10 11">
    <name type="scientific">Hydrocarboniphaga daqingensis</name>
    <dbReference type="NCBI Taxonomy" id="490188"/>
    <lineage>
        <taxon>Bacteria</taxon>
        <taxon>Pseudomonadati</taxon>
        <taxon>Pseudomonadota</taxon>
        <taxon>Gammaproteobacteria</taxon>
        <taxon>Nevskiales</taxon>
        <taxon>Nevskiaceae</taxon>
        <taxon>Hydrocarboniphaga</taxon>
    </lineage>
</organism>
<dbReference type="OrthoDB" id="369870at2"/>
<feature type="transmembrane region" description="Helical" evidence="8">
    <location>
        <begin position="138"/>
        <end position="154"/>
    </location>
</feature>
<feature type="transmembrane region" description="Helical" evidence="8">
    <location>
        <begin position="113"/>
        <end position="131"/>
    </location>
</feature>
<dbReference type="InterPro" id="IPR037185">
    <property type="entry name" value="EmrE-like"/>
</dbReference>
<evidence type="ECO:0000313" key="11">
    <source>
        <dbReference type="Proteomes" id="UP000199758"/>
    </source>
</evidence>
<dbReference type="SUPFAM" id="SSF103481">
    <property type="entry name" value="Multidrug resistance efflux transporter EmrE"/>
    <property type="match status" value="2"/>
</dbReference>
<feature type="transmembrane region" description="Helical" evidence="8">
    <location>
        <begin position="42"/>
        <end position="63"/>
    </location>
</feature>
<evidence type="ECO:0000259" key="9">
    <source>
        <dbReference type="Pfam" id="PF00892"/>
    </source>
</evidence>
<keyword evidence="6 8" id="KW-1133">Transmembrane helix</keyword>
<accession>A0A1M5MLY5</accession>
<dbReference type="NCBIfam" id="TIGR00688">
    <property type="entry name" value="rarD"/>
    <property type="match status" value="1"/>
</dbReference>
<feature type="transmembrane region" description="Helical" evidence="8">
    <location>
        <begin position="217"/>
        <end position="241"/>
    </location>
</feature>
<dbReference type="Proteomes" id="UP000199758">
    <property type="component" value="Unassembled WGS sequence"/>
</dbReference>
<feature type="transmembrane region" description="Helical" evidence="8">
    <location>
        <begin position="18"/>
        <end position="36"/>
    </location>
</feature>
<reference evidence="10 11" key="1">
    <citation type="submission" date="2016-11" db="EMBL/GenBank/DDBJ databases">
        <authorList>
            <person name="Jaros S."/>
            <person name="Januszkiewicz K."/>
            <person name="Wedrychowicz H."/>
        </authorList>
    </citation>
    <scope>NUCLEOTIDE SEQUENCE [LARGE SCALE GENOMIC DNA]</scope>
    <source>
        <strain evidence="10 11">CGMCC 1.7049</strain>
    </source>
</reference>
<evidence type="ECO:0000256" key="3">
    <source>
        <dbReference type="ARBA" id="ARBA00022448"/>
    </source>
</evidence>
<feature type="transmembrane region" description="Helical" evidence="8">
    <location>
        <begin position="160"/>
        <end position="176"/>
    </location>
</feature>
<feature type="transmembrane region" description="Helical" evidence="8">
    <location>
        <begin position="253"/>
        <end position="270"/>
    </location>
</feature>
<evidence type="ECO:0000256" key="2">
    <source>
        <dbReference type="ARBA" id="ARBA00007362"/>
    </source>
</evidence>
<keyword evidence="7 8" id="KW-0472">Membrane</keyword>
<keyword evidence="4" id="KW-1003">Cell membrane</keyword>
<feature type="transmembrane region" description="Helical" evidence="8">
    <location>
        <begin position="276"/>
        <end position="294"/>
    </location>
</feature>